<reference evidence="18" key="1">
    <citation type="submission" date="2016-05" db="EMBL/GenBank/DDBJ databases">
        <title>Comparative genomics of biotechnologically important yeasts.</title>
        <authorList>
            <consortium name="DOE Joint Genome Institute"/>
            <person name="Riley R."/>
            <person name="Haridas S."/>
            <person name="Wolfe K.H."/>
            <person name="Lopes M.R."/>
            <person name="Hittinger C.T."/>
            <person name="Goker M."/>
            <person name="Salamov A."/>
            <person name="Wisecaver J."/>
            <person name="Long T.M."/>
            <person name="Aerts A.L."/>
            <person name="Barry K."/>
            <person name="Choi C."/>
            <person name="Clum A."/>
            <person name="Coughlan A.Y."/>
            <person name="Deshpande S."/>
            <person name="Douglass A.P."/>
            <person name="Hanson S.J."/>
            <person name="Klenk H.-P."/>
            <person name="Labutti K."/>
            <person name="Lapidus A."/>
            <person name="Lindquist E."/>
            <person name="Lipzen A."/>
            <person name="Meier-Kolthoff J.P."/>
            <person name="Ohm R.A."/>
            <person name="Otillar R.P."/>
            <person name="Pangilinan J."/>
            <person name="Peng Y."/>
            <person name="Rokas A."/>
            <person name="Rosa C.A."/>
            <person name="Scheuner C."/>
            <person name="Sibirny A.A."/>
            <person name="Slot J.C."/>
            <person name="Stielow J.B."/>
            <person name="Sun H."/>
            <person name="Kurtzman C.P."/>
            <person name="Blackwell M."/>
            <person name="Grigoriev I.V."/>
            <person name="Jeffries T.W."/>
        </authorList>
    </citation>
    <scope>NUCLEOTIDE SEQUENCE [LARGE SCALE GENOMIC DNA]</scope>
    <source>
        <strain evidence="18">DSM 1968</strain>
    </source>
</reference>
<evidence type="ECO:0000313" key="18">
    <source>
        <dbReference type="Proteomes" id="UP000095038"/>
    </source>
</evidence>
<dbReference type="InterPro" id="IPR044565">
    <property type="entry name" value="Sec22"/>
</dbReference>
<dbReference type="PROSITE" id="PS50892">
    <property type="entry name" value="V_SNARE"/>
    <property type="match status" value="1"/>
</dbReference>
<dbReference type="Pfam" id="PF00957">
    <property type="entry name" value="Synaptobrevin"/>
    <property type="match status" value="1"/>
</dbReference>
<evidence type="ECO:0000313" key="17">
    <source>
        <dbReference type="EMBL" id="ODV58535.1"/>
    </source>
</evidence>
<dbReference type="InterPro" id="IPR010908">
    <property type="entry name" value="Longin_dom"/>
</dbReference>
<dbReference type="GO" id="GO:0006888">
    <property type="term" value="P:endoplasmic reticulum to Golgi vesicle-mediated transport"/>
    <property type="evidence" value="ECO:0007669"/>
    <property type="project" value="EnsemblFungi"/>
</dbReference>
<dbReference type="OrthoDB" id="1719357at2759"/>
<dbReference type="CDD" id="cd15866">
    <property type="entry name" value="R-SNARE_SEC22"/>
    <property type="match status" value="1"/>
</dbReference>
<dbReference type="CDD" id="cd14824">
    <property type="entry name" value="Longin"/>
    <property type="match status" value="1"/>
</dbReference>
<keyword evidence="6" id="KW-0256">Endoplasmic reticulum</keyword>
<evidence type="ECO:0000256" key="3">
    <source>
        <dbReference type="ARBA" id="ARBA00008025"/>
    </source>
</evidence>
<evidence type="ECO:0000256" key="8">
    <source>
        <dbReference type="ARBA" id="ARBA00022989"/>
    </source>
</evidence>
<dbReference type="InterPro" id="IPR011012">
    <property type="entry name" value="Longin-like_dom_sf"/>
</dbReference>
<dbReference type="GO" id="GO:0000139">
    <property type="term" value="C:Golgi membrane"/>
    <property type="evidence" value="ECO:0007669"/>
    <property type="project" value="UniProtKB-SubCell"/>
</dbReference>
<dbReference type="PROSITE" id="PS50859">
    <property type="entry name" value="LONGIN"/>
    <property type="match status" value="1"/>
</dbReference>
<protein>
    <recommendedName>
        <fullName evidence="12">Protein transport protein SEC22</fullName>
    </recommendedName>
</protein>
<evidence type="ECO:0000259" key="15">
    <source>
        <dbReference type="PROSITE" id="PS50859"/>
    </source>
</evidence>
<name>A0A1D2VAF8_9ASCO</name>
<keyword evidence="8 14" id="KW-1133">Transmembrane helix</keyword>
<evidence type="ECO:0000256" key="1">
    <source>
        <dbReference type="ARBA" id="ARBA00004163"/>
    </source>
</evidence>
<evidence type="ECO:0000256" key="7">
    <source>
        <dbReference type="ARBA" id="ARBA00022927"/>
    </source>
</evidence>
<gene>
    <name evidence="17" type="ORF">ASCRUDRAFT_39031</name>
</gene>
<dbReference type="RefSeq" id="XP_020044842.1">
    <property type="nucleotide sequence ID" value="XM_020190904.1"/>
</dbReference>
<dbReference type="GO" id="GO:0006890">
    <property type="term" value="P:retrograde vesicle-mediated transport, Golgi to endoplasmic reticulum"/>
    <property type="evidence" value="ECO:0007669"/>
    <property type="project" value="EnsemblFungi"/>
</dbReference>
<dbReference type="GO" id="GO:0048280">
    <property type="term" value="P:vesicle fusion with Golgi apparatus"/>
    <property type="evidence" value="ECO:0007669"/>
    <property type="project" value="EnsemblFungi"/>
</dbReference>
<keyword evidence="18" id="KW-1185">Reference proteome</keyword>
<accession>A0A1D2VAF8</accession>
<evidence type="ECO:0000256" key="10">
    <source>
        <dbReference type="ARBA" id="ARBA00023054"/>
    </source>
</evidence>
<comment type="similarity">
    <text evidence="3">Belongs to the synaptobrevin family.</text>
</comment>
<dbReference type="STRING" id="1344418.A0A1D2VAF8"/>
<dbReference type="Gene3D" id="1.20.5.110">
    <property type="match status" value="1"/>
</dbReference>
<proteinExistence type="inferred from homology"/>
<dbReference type="InParanoid" id="A0A1D2VAF8"/>
<evidence type="ECO:0000256" key="6">
    <source>
        <dbReference type="ARBA" id="ARBA00022824"/>
    </source>
</evidence>
<dbReference type="EMBL" id="KV454491">
    <property type="protein sequence ID" value="ODV58535.1"/>
    <property type="molecule type" value="Genomic_DNA"/>
</dbReference>
<dbReference type="InterPro" id="IPR042855">
    <property type="entry name" value="V_SNARE_CC"/>
</dbReference>
<dbReference type="PANTHER" id="PTHR45837">
    <property type="entry name" value="VESICLE-TRAFFICKING PROTEIN SEC22B"/>
    <property type="match status" value="1"/>
</dbReference>
<keyword evidence="10 13" id="KW-0175">Coiled coil</keyword>
<sequence>MVRSTIIYRYDSIPLCASVDDGHDPELIEQKNQIKILVTKLNSNSEPQASLSSGSSFTIHYLISEGIYYFVICDKSYPRKLAFSYLKEISNEFYNSFGQEVSNSQNLRPYVYMQFDNFLSKTKKVYINIRAQTNLDKLNSELTDVKNIMTKNIEDLLYRGDSLDKMTDLSSTLRNQSAKYRKAAQKINFDLLLRQYAPIAVIAIVFVFLIWFIFLR</sequence>
<keyword evidence="7" id="KW-0653">Protein transport</keyword>
<evidence type="ECO:0000256" key="12">
    <source>
        <dbReference type="ARBA" id="ARBA00024249"/>
    </source>
</evidence>
<dbReference type="GO" id="GO:0031201">
    <property type="term" value="C:SNARE complex"/>
    <property type="evidence" value="ECO:0007669"/>
    <property type="project" value="EnsemblFungi"/>
</dbReference>
<dbReference type="SUPFAM" id="SSF58038">
    <property type="entry name" value="SNARE fusion complex"/>
    <property type="match status" value="1"/>
</dbReference>
<comment type="subcellular location">
    <subcellularLocation>
        <location evidence="1">Endoplasmic reticulum membrane</location>
        <topology evidence="1">Single-pass type IV membrane protein</topology>
    </subcellularLocation>
    <subcellularLocation>
        <location evidence="2">Golgi apparatus membrane</location>
        <topology evidence="2">Single-pass type IV membrane protein</topology>
    </subcellularLocation>
</comment>
<keyword evidence="4" id="KW-0813">Transport</keyword>
<dbReference type="SUPFAM" id="SSF64356">
    <property type="entry name" value="SNARE-like"/>
    <property type="match status" value="1"/>
</dbReference>
<feature type="domain" description="V-SNARE coiled-coil homology" evidence="16">
    <location>
        <begin position="134"/>
        <end position="194"/>
    </location>
</feature>
<evidence type="ECO:0000259" key="16">
    <source>
        <dbReference type="PROSITE" id="PS50892"/>
    </source>
</evidence>
<keyword evidence="5 14" id="KW-0812">Transmembrane</keyword>
<feature type="domain" description="Longin" evidence="15">
    <location>
        <begin position="6"/>
        <end position="119"/>
    </location>
</feature>
<evidence type="ECO:0000256" key="14">
    <source>
        <dbReference type="SAM" id="Phobius"/>
    </source>
</evidence>
<organism evidence="17 18">
    <name type="scientific">Ascoidea rubescens DSM 1968</name>
    <dbReference type="NCBI Taxonomy" id="1344418"/>
    <lineage>
        <taxon>Eukaryota</taxon>
        <taxon>Fungi</taxon>
        <taxon>Dikarya</taxon>
        <taxon>Ascomycota</taxon>
        <taxon>Saccharomycotina</taxon>
        <taxon>Saccharomycetes</taxon>
        <taxon>Ascoideaceae</taxon>
        <taxon>Ascoidea</taxon>
    </lineage>
</organism>
<evidence type="ECO:0000256" key="11">
    <source>
        <dbReference type="ARBA" id="ARBA00023136"/>
    </source>
</evidence>
<dbReference type="Gene3D" id="3.30.450.50">
    <property type="entry name" value="Longin domain"/>
    <property type="match status" value="1"/>
</dbReference>
<dbReference type="Pfam" id="PF13774">
    <property type="entry name" value="Longin"/>
    <property type="match status" value="1"/>
</dbReference>
<dbReference type="GO" id="GO:0012507">
    <property type="term" value="C:ER to Golgi transport vesicle membrane"/>
    <property type="evidence" value="ECO:0007669"/>
    <property type="project" value="EnsemblFungi"/>
</dbReference>
<evidence type="ECO:0000256" key="4">
    <source>
        <dbReference type="ARBA" id="ARBA00022448"/>
    </source>
</evidence>
<feature type="transmembrane region" description="Helical" evidence="14">
    <location>
        <begin position="196"/>
        <end position="215"/>
    </location>
</feature>
<keyword evidence="11 14" id="KW-0472">Membrane</keyword>
<evidence type="ECO:0000256" key="2">
    <source>
        <dbReference type="ARBA" id="ARBA00004409"/>
    </source>
</evidence>
<dbReference type="GeneID" id="30964540"/>
<dbReference type="SMART" id="SM01270">
    <property type="entry name" value="Longin"/>
    <property type="match status" value="1"/>
</dbReference>
<dbReference type="Proteomes" id="UP000095038">
    <property type="component" value="Unassembled WGS sequence"/>
</dbReference>
<keyword evidence="9" id="KW-0333">Golgi apparatus</keyword>
<dbReference type="GO" id="GO:0005484">
    <property type="term" value="F:SNAP receptor activity"/>
    <property type="evidence" value="ECO:0007669"/>
    <property type="project" value="EnsemblFungi"/>
</dbReference>
<evidence type="ECO:0000256" key="5">
    <source>
        <dbReference type="ARBA" id="ARBA00022692"/>
    </source>
</evidence>
<evidence type="ECO:0000256" key="9">
    <source>
        <dbReference type="ARBA" id="ARBA00023034"/>
    </source>
</evidence>
<evidence type="ECO:0000256" key="13">
    <source>
        <dbReference type="PROSITE-ProRule" id="PRU00290"/>
    </source>
</evidence>
<dbReference type="AlphaFoldDB" id="A0A1D2VAF8"/>
<dbReference type="GO" id="GO:0005789">
    <property type="term" value="C:endoplasmic reticulum membrane"/>
    <property type="evidence" value="ECO:0007669"/>
    <property type="project" value="UniProtKB-SubCell"/>
</dbReference>
<dbReference type="GO" id="GO:0006886">
    <property type="term" value="P:intracellular protein transport"/>
    <property type="evidence" value="ECO:0007669"/>
    <property type="project" value="EnsemblFungi"/>
</dbReference>
<dbReference type="FunCoup" id="A0A1D2VAF8">
    <property type="interactions" value="1056"/>
</dbReference>